<evidence type="ECO:0000256" key="1">
    <source>
        <dbReference type="ARBA" id="ARBA00022441"/>
    </source>
</evidence>
<dbReference type="PROSITE" id="PS50181">
    <property type="entry name" value="FBOX"/>
    <property type="match status" value="1"/>
</dbReference>
<keyword evidence="2" id="KW-0677">Repeat</keyword>
<evidence type="ECO:0000256" key="3">
    <source>
        <dbReference type="SAM" id="MobiDB-lite"/>
    </source>
</evidence>
<dbReference type="InterPro" id="IPR001810">
    <property type="entry name" value="F-box_dom"/>
</dbReference>
<dbReference type="Gene3D" id="2.120.10.80">
    <property type="entry name" value="Kelch-type beta propeller"/>
    <property type="match status" value="2"/>
</dbReference>
<accession>A0AB34K5Q6</accession>
<dbReference type="Proteomes" id="UP001515480">
    <property type="component" value="Unassembled WGS sequence"/>
</dbReference>
<feature type="region of interest" description="Disordered" evidence="3">
    <location>
        <begin position="87"/>
        <end position="108"/>
    </location>
</feature>
<dbReference type="SUPFAM" id="SSF81383">
    <property type="entry name" value="F-box domain"/>
    <property type="match status" value="1"/>
</dbReference>
<keyword evidence="1" id="KW-0880">Kelch repeat</keyword>
<dbReference type="AlphaFoldDB" id="A0AB34K5Q6"/>
<evidence type="ECO:0000313" key="6">
    <source>
        <dbReference type="Proteomes" id="UP001515480"/>
    </source>
</evidence>
<comment type="caution">
    <text evidence="5">The sequence shown here is derived from an EMBL/GenBank/DDBJ whole genome shotgun (WGS) entry which is preliminary data.</text>
</comment>
<feature type="compositionally biased region" description="Low complexity" evidence="3">
    <location>
        <begin position="10"/>
        <end position="21"/>
    </location>
</feature>
<dbReference type="Pfam" id="PF24681">
    <property type="entry name" value="Kelch_KLHDC2_KLHL20_DRC7"/>
    <property type="match status" value="1"/>
</dbReference>
<evidence type="ECO:0000313" key="5">
    <source>
        <dbReference type="EMBL" id="KAL1527724.1"/>
    </source>
</evidence>
<name>A0AB34K5Q6_PRYPA</name>
<dbReference type="PANTHER" id="PTHR46093:SF13">
    <property type="entry name" value="RAB9 EFFECTOR PROTEIN WITH KELCH MOTIFS"/>
    <property type="match status" value="1"/>
</dbReference>
<proteinExistence type="predicted"/>
<protein>
    <recommendedName>
        <fullName evidence="4">F-box domain-containing protein</fullName>
    </recommendedName>
</protein>
<dbReference type="InterPro" id="IPR036047">
    <property type="entry name" value="F-box-like_dom_sf"/>
</dbReference>
<dbReference type="InterPro" id="IPR015915">
    <property type="entry name" value="Kelch-typ_b-propeller"/>
</dbReference>
<sequence>MAWRAPTNTASAARARRVGAAQEHSRRVCEVTSLLVATGMSDSHVAPPPRAPGGFVQRGRTLRQSPLPSAAVLPPQDDRYVRVAPAPRPAAGRRKPPPKCTAHSLAGSAAHAAPSREARWSQLEALAAAQPAGGSALLCLPVELLLAVLQWLGAEELARIGGCSKLLLLAAGDGELWVRLWRRRWQLRPPLSMFKPILVYHTPPAAAGPEPARVPLHSATRAQYSAAALCLVGQPLHPPQDGRALDGMASDGPCARAFAASVALRGGLLVHGGWSDQGPDAQELHNGVLSCVHWLRPLHGEGGLGPAPLWQWCAPQVSGSAPRRSHHTATATHGDDVVICGGSDGFHRVPHVHVLDTQVWSWSTARPLGEVPLGLSDHACARRPNGELLLVGKAANPGDVTWTDRWQVKVELVQNRYHAHWTSFTHSGGTLAPRSGHTISLSADESTLLVVGGRSLPMLESVRTGQRTQGAAPPDAADGTSSGDETEEETGAQLWSSMERPLSGVWPPRQARASSPPAQRWDPRVSCLFHHFPCHGVEARPHANDVFYGKLTAESMQAIRPPRLEPAASRRHHVAISVNDDTLMIHGGELYNHTAVSAEVYLLHVATLRWCQPPVFFLDRQPEESMSHGSSAASPEESNSNGSPAASPTKTSLSAPPRLRGHCAQTVDASGARIAIMFGGCDLHGKPCKETWLLEL</sequence>
<feature type="region of interest" description="Disordered" evidence="3">
    <location>
        <begin position="622"/>
        <end position="659"/>
    </location>
</feature>
<evidence type="ECO:0000256" key="2">
    <source>
        <dbReference type="ARBA" id="ARBA00022737"/>
    </source>
</evidence>
<dbReference type="EMBL" id="JBGBPQ010000002">
    <property type="protein sequence ID" value="KAL1527724.1"/>
    <property type="molecule type" value="Genomic_DNA"/>
</dbReference>
<organism evidence="5 6">
    <name type="scientific">Prymnesium parvum</name>
    <name type="common">Toxic golden alga</name>
    <dbReference type="NCBI Taxonomy" id="97485"/>
    <lineage>
        <taxon>Eukaryota</taxon>
        <taxon>Haptista</taxon>
        <taxon>Haptophyta</taxon>
        <taxon>Prymnesiophyceae</taxon>
        <taxon>Prymnesiales</taxon>
        <taxon>Prymnesiaceae</taxon>
        <taxon>Prymnesium</taxon>
    </lineage>
</organism>
<feature type="compositionally biased region" description="Low complexity" evidence="3">
    <location>
        <begin position="629"/>
        <end position="644"/>
    </location>
</feature>
<reference evidence="5 6" key="1">
    <citation type="journal article" date="2024" name="Science">
        <title>Giant polyketide synthase enzymes in the biosynthesis of giant marine polyether toxins.</title>
        <authorList>
            <person name="Fallon T.R."/>
            <person name="Shende V.V."/>
            <person name="Wierzbicki I.H."/>
            <person name="Pendleton A.L."/>
            <person name="Watervoot N.F."/>
            <person name="Auber R.P."/>
            <person name="Gonzalez D.J."/>
            <person name="Wisecaver J.H."/>
            <person name="Moore B.S."/>
        </authorList>
    </citation>
    <scope>NUCLEOTIDE SEQUENCE [LARGE SCALE GENOMIC DNA]</scope>
    <source>
        <strain evidence="5 6">12B1</strain>
    </source>
</reference>
<dbReference type="PANTHER" id="PTHR46093">
    <property type="entry name" value="ACYL-COA-BINDING DOMAIN-CONTAINING PROTEIN 5"/>
    <property type="match status" value="1"/>
</dbReference>
<dbReference type="SUPFAM" id="SSF117281">
    <property type="entry name" value="Kelch motif"/>
    <property type="match status" value="1"/>
</dbReference>
<evidence type="ECO:0000259" key="4">
    <source>
        <dbReference type="PROSITE" id="PS50181"/>
    </source>
</evidence>
<keyword evidence="6" id="KW-1185">Reference proteome</keyword>
<feature type="region of interest" description="Disordered" evidence="3">
    <location>
        <begin position="463"/>
        <end position="495"/>
    </location>
</feature>
<gene>
    <name evidence="5" type="ORF">AB1Y20_009109</name>
</gene>
<feature type="region of interest" description="Disordered" evidence="3">
    <location>
        <begin position="1"/>
        <end position="23"/>
    </location>
</feature>
<feature type="domain" description="F-box" evidence="4">
    <location>
        <begin position="134"/>
        <end position="180"/>
    </location>
</feature>